<comment type="catalytic activity">
    <reaction evidence="1 6">
        <text>Cleavage of hydrophobic, N-terminal signal or leader sequences from secreted and periplasmic proteins.</text>
        <dbReference type="EC" id="3.4.21.89"/>
    </reaction>
</comment>
<evidence type="ECO:0000313" key="9">
    <source>
        <dbReference type="Proteomes" id="UP001230207"/>
    </source>
</evidence>
<keyword evidence="5 6" id="KW-0378">Hydrolase</keyword>
<dbReference type="Gene3D" id="2.10.109.10">
    <property type="entry name" value="Umud Fragment, subunit A"/>
    <property type="match status" value="1"/>
</dbReference>
<dbReference type="EC" id="3.4.21.89" evidence="3 6"/>
<sequence length="236" mass="26548">MGRTRKYFWILAISLSVVFLGPPLLFTGFIALGGAPLLARTFWIQPFSISSGTMYPTLWVDDYIFTSNSAYGFRSPYFAGSDGRARLEVKPQQGDVVAFINPNNPASAIVSRIIGMPDDRVRLTEGRLYLNDVLVPRMAAAPFLEPGEYGEQIPAYTEMLPNGLLHNILEASDDRMGDNMDEITVPQESYFMMGDNRDNSNDSRFDLGFVPEDYIIGKASLVLFNRQALMRHQWIE</sequence>
<dbReference type="InterPro" id="IPR000223">
    <property type="entry name" value="Pept_S26A_signal_pept_1"/>
</dbReference>
<comment type="subcellular location">
    <subcellularLocation>
        <location evidence="6">Membrane</location>
        <topology evidence="6">Single-pass type II membrane protein</topology>
    </subcellularLocation>
</comment>
<dbReference type="RefSeq" id="WP_307231278.1">
    <property type="nucleotide sequence ID" value="NZ_JAUSVF010000001.1"/>
</dbReference>
<dbReference type="NCBIfam" id="TIGR02227">
    <property type="entry name" value="sigpep_I_bact"/>
    <property type="match status" value="1"/>
</dbReference>
<name>A0ABU0BSS6_9HYPH</name>
<reference evidence="8 9" key="1">
    <citation type="submission" date="2023-07" db="EMBL/GenBank/DDBJ databases">
        <title>Genomic Encyclopedia of Type Strains, Phase IV (KMG-IV): sequencing the most valuable type-strain genomes for metagenomic binning, comparative biology and taxonomic classification.</title>
        <authorList>
            <person name="Goeker M."/>
        </authorList>
    </citation>
    <scope>NUCLEOTIDE SEQUENCE [LARGE SCALE GENOMIC DNA]</scope>
    <source>
        <strain evidence="8 9">DSM 1112</strain>
    </source>
</reference>
<comment type="similarity">
    <text evidence="2 6">Belongs to the peptidase S26 family.</text>
</comment>
<dbReference type="Proteomes" id="UP001230207">
    <property type="component" value="Unassembled WGS sequence"/>
</dbReference>
<comment type="caution">
    <text evidence="8">The sequence shown here is derived from an EMBL/GenBank/DDBJ whole genome shotgun (WGS) entry which is preliminary data.</text>
</comment>
<dbReference type="PROSITE" id="PS00761">
    <property type="entry name" value="SPASE_I_3"/>
    <property type="match status" value="1"/>
</dbReference>
<organism evidence="8 9">
    <name type="scientific">Pararhizobium capsulatum DSM 1112</name>
    <dbReference type="NCBI Taxonomy" id="1121113"/>
    <lineage>
        <taxon>Bacteria</taxon>
        <taxon>Pseudomonadati</taxon>
        <taxon>Pseudomonadota</taxon>
        <taxon>Alphaproteobacteria</taxon>
        <taxon>Hyphomicrobiales</taxon>
        <taxon>Rhizobiaceae</taxon>
        <taxon>Rhizobium/Agrobacterium group</taxon>
        <taxon>Pararhizobium</taxon>
    </lineage>
</organism>
<keyword evidence="6" id="KW-0645">Protease</keyword>
<dbReference type="PRINTS" id="PR00727">
    <property type="entry name" value="LEADERPTASE"/>
</dbReference>
<dbReference type="PANTHER" id="PTHR43390">
    <property type="entry name" value="SIGNAL PEPTIDASE I"/>
    <property type="match status" value="1"/>
</dbReference>
<evidence type="ECO:0000256" key="4">
    <source>
        <dbReference type="ARBA" id="ARBA00019232"/>
    </source>
</evidence>
<dbReference type="Pfam" id="PF10502">
    <property type="entry name" value="Peptidase_S26"/>
    <property type="match status" value="1"/>
</dbReference>
<dbReference type="CDD" id="cd06530">
    <property type="entry name" value="S26_SPase_I"/>
    <property type="match status" value="1"/>
</dbReference>
<evidence type="ECO:0000313" key="8">
    <source>
        <dbReference type="EMBL" id="MDQ0321017.1"/>
    </source>
</evidence>
<evidence type="ECO:0000256" key="1">
    <source>
        <dbReference type="ARBA" id="ARBA00000677"/>
    </source>
</evidence>
<keyword evidence="9" id="KW-1185">Reference proteome</keyword>
<dbReference type="PANTHER" id="PTHR43390:SF1">
    <property type="entry name" value="CHLOROPLAST PROCESSING PEPTIDASE"/>
    <property type="match status" value="1"/>
</dbReference>
<evidence type="ECO:0000256" key="5">
    <source>
        <dbReference type="ARBA" id="ARBA00022801"/>
    </source>
</evidence>
<dbReference type="InterPro" id="IPR019758">
    <property type="entry name" value="Pept_S26A_signal_pept_1_CS"/>
</dbReference>
<dbReference type="InterPro" id="IPR019533">
    <property type="entry name" value="Peptidase_S26"/>
</dbReference>
<evidence type="ECO:0000256" key="2">
    <source>
        <dbReference type="ARBA" id="ARBA00009370"/>
    </source>
</evidence>
<proteinExistence type="inferred from homology"/>
<dbReference type="InterPro" id="IPR036286">
    <property type="entry name" value="LexA/Signal_pep-like_sf"/>
</dbReference>
<feature type="domain" description="Peptidase S26" evidence="7">
    <location>
        <begin position="29"/>
        <end position="223"/>
    </location>
</feature>
<dbReference type="GO" id="GO:0009003">
    <property type="term" value="F:signal peptidase activity"/>
    <property type="evidence" value="ECO:0007669"/>
    <property type="project" value="UniProtKB-EC"/>
</dbReference>
<evidence type="ECO:0000256" key="3">
    <source>
        <dbReference type="ARBA" id="ARBA00013208"/>
    </source>
</evidence>
<protein>
    <recommendedName>
        <fullName evidence="4 6">Signal peptidase I</fullName>
        <ecNumber evidence="3 6">3.4.21.89</ecNumber>
    </recommendedName>
</protein>
<gene>
    <name evidence="8" type="ORF">QO002_003155</name>
</gene>
<dbReference type="SUPFAM" id="SSF51306">
    <property type="entry name" value="LexA/Signal peptidase"/>
    <property type="match status" value="1"/>
</dbReference>
<accession>A0ABU0BSS6</accession>
<dbReference type="EMBL" id="JAUSVF010000001">
    <property type="protein sequence ID" value="MDQ0321017.1"/>
    <property type="molecule type" value="Genomic_DNA"/>
</dbReference>
<evidence type="ECO:0000259" key="7">
    <source>
        <dbReference type="Pfam" id="PF10502"/>
    </source>
</evidence>
<evidence type="ECO:0000256" key="6">
    <source>
        <dbReference type="RuleBase" id="RU362042"/>
    </source>
</evidence>